<evidence type="ECO:0000313" key="4">
    <source>
        <dbReference type="WBParaSite" id="SCUD_0002102101-mRNA-1"/>
    </source>
</evidence>
<evidence type="ECO:0000313" key="2">
    <source>
        <dbReference type="EMBL" id="VDP74066.1"/>
    </source>
</evidence>
<dbReference type="Proteomes" id="UP000279833">
    <property type="component" value="Unassembled WGS sequence"/>
</dbReference>
<accession>A0A183L119</accession>
<reference evidence="4" key="1">
    <citation type="submission" date="2016-06" db="UniProtKB">
        <authorList>
            <consortium name="WormBaseParasite"/>
        </authorList>
    </citation>
    <scope>IDENTIFICATION</scope>
</reference>
<dbReference type="InterPro" id="IPR036691">
    <property type="entry name" value="Endo/exonu/phosph_ase_sf"/>
</dbReference>
<evidence type="ECO:0000313" key="3">
    <source>
        <dbReference type="Proteomes" id="UP000279833"/>
    </source>
</evidence>
<feature type="region of interest" description="Disordered" evidence="1">
    <location>
        <begin position="76"/>
        <end position="111"/>
    </location>
</feature>
<name>A0A183L119_9TREM</name>
<organism evidence="4">
    <name type="scientific">Schistosoma curassoni</name>
    <dbReference type="NCBI Taxonomy" id="6186"/>
    <lineage>
        <taxon>Eukaryota</taxon>
        <taxon>Metazoa</taxon>
        <taxon>Spiralia</taxon>
        <taxon>Lophotrochozoa</taxon>
        <taxon>Platyhelminthes</taxon>
        <taxon>Trematoda</taxon>
        <taxon>Digenea</taxon>
        <taxon>Strigeidida</taxon>
        <taxon>Schistosomatoidea</taxon>
        <taxon>Schistosomatidae</taxon>
        <taxon>Schistosoma</taxon>
    </lineage>
</organism>
<proteinExistence type="predicted"/>
<feature type="compositionally biased region" description="Basic and acidic residues" evidence="1">
    <location>
        <begin position="91"/>
        <end position="102"/>
    </location>
</feature>
<keyword evidence="3" id="KW-1185">Reference proteome</keyword>
<gene>
    <name evidence="2" type="ORF">SCUD_LOCUS21018</name>
</gene>
<evidence type="ECO:0000256" key="1">
    <source>
        <dbReference type="SAM" id="MobiDB-lite"/>
    </source>
</evidence>
<dbReference type="STRING" id="6186.A0A183L119"/>
<reference evidence="2 3" key="2">
    <citation type="submission" date="2018-11" db="EMBL/GenBank/DDBJ databases">
        <authorList>
            <consortium name="Pathogen Informatics"/>
        </authorList>
    </citation>
    <scope>NUCLEOTIDE SEQUENCE [LARGE SCALE GENOMIC DNA]</scope>
    <source>
        <strain evidence="2">Dakar</strain>
        <strain evidence="3">Dakar, Senegal</strain>
    </source>
</reference>
<dbReference type="EMBL" id="UZAK01045538">
    <property type="protein sequence ID" value="VDP74066.1"/>
    <property type="molecule type" value="Genomic_DNA"/>
</dbReference>
<dbReference type="AlphaFoldDB" id="A0A183L119"/>
<dbReference type="WBParaSite" id="SCUD_0002102101-mRNA-1">
    <property type="protein sequence ID" value="SCUD_0002102101-mRNA-1"/>
    <property type="gene ID" value="SCUD_0002102101"/>
</dbReference>
<sequence length="111" mass="12859">MIDYVLYTRQHFRLLGSLDQIYELWFQEKKILGCPHVHIPSDHFALLVELELMPTNLPTTSYVNPPRNRCTVETDIFGEDMNANTSNSSDNNDHSYSDKQDRLPPSNGFFP</sequence>
<dbReference type="Gene3D" id="3.60.10.10">
    <property type="entry name" value="Endonuclease/exonuclease/phosphatase"/>
    <property type="match status" value="1"/>
</dbReference>
<feature type="compositionally biased region" description="Low complexity" evidence="1">
    <location>
        <begin position="80"/>
        <end position="90"/>
    </location>
</feature>
<protein>
    <submittedName>
        <fullName evidence="4">Endonuclease/exonuclease/phosphatase domain-containing protein</fullName>
    </submittedName>
</protein>